<dbReference type="RefSeq" id="WP_271337952.1">
    <property type="nucleotide sequence ID" value="NZ_JAMZNK010000049.1"/>
</dbReference>
<accession>A0ABT4WIP7</accession>
<dbReference type="InterPro" id="IPR014926">
    <property type="entry name" value="Phage_D3112_Orf24"/>
</dbReference>
<dbReference type="EMBL" id="JAMZNK010000049">
    <property type="protein sequence ID" value="MDA6072077.1"/>
    <property type="molecule type" value="Genomic_DNA"/>
</dbReference>
<sequence length="161" mass="18567">MGISKTQEKEYARILYVSERITFKEIAERTGVTEKTIGKWAVSDNWDKLRKSLLTTRQSQLVHWYNQLEAINEFIAERPNLIVKGQSVPNPLLKNIPTNSEADTMSKITSNIQRLETEIGLGEYVEVSRKLLTFIQSVDLDEAKKFKNYIDEFINSKLKNG</sequence>
<evidence type="ECO:0000313" key="2">
    <source>
        <dbReference type="Proteomes" id="UP001212170"/>
    </source>
</evidence>
<name>A0ABT4WIP7_9FLAO</name>
<reference evidence="1 2" key="1">
    <citation type="journal article" date="2023" name="Chemosphere">
        <title>Whole genome analysis of Flavobacterium aziz-sancarii sp. nov., isolated from Ardley Island (Antarctica), revealed a rich resistome and bioremediation potential.</title>
        <authorList>
            <person name="Otur C."/>
            <person name="Okay S."/>
            <person name="Kurt-Kizildogan A."/>
        </authorList>
    </citation>
    <scope>NUCLEOTIDE SEQUENCE [LARGE SCALE GENOMIC DNA]</scope>
    <source>
        <strain evidence="1 2">AC</strain>
    </source>
</reference>
<organism evidence="1 2">
    <name type="scientific">Flavobacterium azizsancarii</name>
    <dbReference type="NCBI Taxonomy" id="2961580"/>
    <lineage>
        <taxon>Bacteria</taxon>
        <taxon>Pseudomonadati</taxon>
        <taxon>Bacteroidota</taxon>
        <taxon>Flavobacteriia</taxon>
        <taxon>Flavobacteriales</taxon>
        <taxon>Flavobacteriaceae</taxon>
        <taxon>Flavobacterium</taxon>
    </lineage>
</organism>
<protein>
    <submittedName>
        <fullName evidence="1">DUF1804 family protein</fullName>
    </submittedName>
</protein>
<keyword evidence="2" id="KW-1185">Reference proteome</keyword>
<evidence type="ECO:0000313" key="1">
    <source>
        <dbReference type="EMBL" id="MDA6072077.1"/>
    </source>
</evidence>
<dbReference type="Proteomes" id="UP001212170">
    <property type="component" value="Unassembled WGS sequence"/>
</dbReference>
<dbReference type="Pfam" id="PF08822">
    <property type="entry name" value="DUF1804"/>
    <property type="match status" value="1"/>
</dbReference>
<proteinExistence type="predicted"/>
<comment type="caution">
    <text evidence="1">The sequence shown here is derived from an EMBL/GenBank/DDBJ whole genome shotgun (WGS) entry which is preliminary data.</text>
</comment>
<gene>
    <name evidence="1" type="ORF">NJT12_20840</name>
</gene>